<dbReference type="PANTHER" id="PTHR34825">
    <property type="entry name" value="CONSERVED PROTEIN, WITH A WEAK D-GALACTARATE DEHYDRATASE/ALTRONATE HYDROLASE DOMAIN"/>
    <property type="match status" value="1"/>
</dbReference>
<sequence length="570" mass="66134">MQTQKRLPIGISDFKKLVEGGYYLVDKSPFISEVIESSGEIILLPRPRRFGKTLNLSMLRYFFEKVEDKAEAKRRRALFEGLKVLEDSESLEHLGKYPVIFLTFKDVKEAGFDRAFFKIRSLVREEYEKHAQAIKRSGLTPMEEREMERLLLEEAEQPLVENSLKRLSKLLHDACGIPPLILLDEYDTPIHAAWVGGYYDEMIGFMRNLLSGAFKDNPYIFKGIVTGVLRVARESIFSGLNNLDVRTILDERFSDKFGFTIDEVKGLLEEYSLFKRFDEVNEWYNGYRFGETTIFNPWSIINFLDKKKPRPYWANTSSNDILKELIVEGGVSLRADMEKLIRGGTIESRIDENIVFPELKGSRKYIYSLLFFSGYLKCEEQRFIDDTLRCILSIPNREVRYIYREIISSWIEDSFENEKLNLMLRALIDGNIELFSRLLNEFVLTTLSYFDAKGKNPEAVFQAFILGMLLNLGNEYEITSNRELGYGRYDVLVLPKDRKRPAIIMEMKSIAGFYEEEPEKAIKDALKQIEDRGYDKELSARGYGHILRLAVVSDGKKVWVKEGRQGPRDA</sequence>
<dbReference type="AlphaFoldDB" id="A0A7V2SYR2"/>
<reference evidence="2" key="1">
    <citation type="journal article" date="2020" name="mSystems">
        <title>Genome- and Community-Level Interaction Insights into Carbon Utilization and Element Cycling Functions of Hydrothermarchaeota in Hydrothermal Sediment.</title>
        <authorList>
            <person name="Zhou Z."/>
            <person name="Liu Y."/>
            <person name="Xu W."/>
            <person name="Pan J."/>
            <person name="Luo Z.H."/>
            <person name="Li M."/>
        </authorList>
    </citation>
    <scope>NUCLEOTIDE SEQUENCE [LARGE SCALE GENOMIC DNA]</scope>
    <source>
        <strain evidence="2">HyVt-503</strain>
    </source>
</reference>
<protein>
    <submittedName>
        <fullName evidence="2">AAA family ATPase</fullName>
    </submittedName>
</protein>
<evidence type="ECO:0000313" key="2">
    <source>
        <dbReference type="EMBL" id="HFC46729.1"/>
    </source>
</evidence>
<feature type="domain" description="AAA-ATPase-like" evidence="1">
    <location>
        <begin position="8"/>
        <end position="237"/>
    </location>
</feature>
<dbReference type="EMBL" id="DRND01000205">
    <property type="protein sequence ID" value="HFC46729.1"/>
    <property type="molecule type" value="Genomic_DNA"/>
</dbReference>
<accession>A0A7V2SYR2</accession>
<dbReference type="InterPro" id="IPR018631">
    <property type="entry name" value="AAA-ATPase-like_dom"/>
</dbReference>
<dbReference type="PANTHER" id="PTHR34825:SF1">
    <property type="entry name" value="AAA-ATPASE-LIKE DOMAIN-CONTAINING PROTEIN"/>
    <property type="match status" value="1"/>
</dbReference>
<proteinExistence type="predicted"/>
<dbReference type="InterPro" id="IPR012547">
    <property type="entry name" value="PDDEXK_9"/>
</dbReference>
<dbReference type="Pfam" id="PF08011">
    <property type="entry name" value="PDDEXK_9"/>
    <property type="match status" value="1"/>
</dbReference>
<name>A0A7V2SYR2_9BACT</name>
<dbReference type="Pfam" id="PF09820">
    <property type="entry name" value="AAA-ATPase_like"/>
    <property type="match status" value="1"/>
</dbReference>
<comment type="caution">
    <text evidence="2">The sequence shown here is derived from an EMBL/GenBank/DDBJ whole genome shotgun (WGS) entry which is preliminary data.</text>
</comment>
<dbReference type="Proteomes" id="UP000885797">
    <property type="component" value="Unassembled WGS sequence"/>
</dbReference>
<evidence type="ECO:0000259" key="1">
    <source>
        <dbReference type="Pfam" id="PF09820"/>
    </source>
</evidence>
<gene>
    <name evidence="2" type="ORF">ENJ63_02480</name>
</gene>
<organism evidence="2">
    <name type="scientific">Dissulfuribacter thermophilus</name>
    <dbReference type="NCBI Taxonomy" id="1156395"/>
    <lineage>
        <taxon>Bacteria</taxon>
        <taxon>Pseudomonadati</taxon>
        <taxon>Thermodesulfobacteriota</taxon>
        <taxon>Dissulfuribacteria</taxon>
        <taxon>Dissulfuribacterales</taxon>
        <taxon>Dissulfuribacteraceae</taxon>
        <taxon>Dissulfuribacter</taxon>
    </lineage>
</organism>